<gene>
    <name evidence="1" type="ORF">D3877_27835</name>
</gene>
<evidence type="ECO:0000313" key="1">
    <source>
        <dbReference type="EMBL" id="RJF77568.1"/>
    </source>
</evidence>
<reference evidence="1 2" key="1">
    <citation type="submission" date="2018-09" db="EMBL/GenBank/DDBJ databases">
        <authorList>
            <person name="Zhu H."/>
        </authorList>
    </citation>
    <scope>NUCLEOTIDE SEQUENCE [LARGE SCALE GENOMIC DNA]</scope>
    <source>
        <strain evidence="1 2">K2W22B-5</strain>
    </source>
</reference>
<accession>A0A418VN06</accession>
<comment type="caution">
    <text evidence="1">The sequence shown here is derived from an EMBL/GenBank/DDBJ whole genome shotgun (WGS) entry which is preliminary data.</text>
</comment>
<protein>
    <submittedName>
        <fullName evidence="1">Uncharacterized protein</fullName>
    </submittedName>
</protein>
<organism evidence="1 2">
    <name type="scientific">Azospirillum cavernae</name>
    <dbReference type="NCBI Taxonomy" id="2320860"/>
    <lineage>
        <taxon>Bacteria</taxon>
        <taxon>Pseudomonadati</taxon>
        <taxon>Pseudomonadota</taxon>
        <taxon>Alphaproteobacteria</taxon>
        <taxon>Rhodospirillales</taxon>
        <taxon>Azospirillaceae</taxon>
        <taxon>Azospirillum</taxon>
    </lineage>
</organism>
<keyword evidence="2" id="KW-1185">Reference proteome</keyword>
<evidence type="ECO:0000313" key="2">
    <source>
        <dbReference type="Proteomes" id="UP000283458"/>
    </source>
</evidence>
<proteinExistence type="predicted"/>
<dbReference type="OrthoDB" id="7321797at2"/>
<dbReference type="AlphaFoldDB" id="A0A418VN06"/>
<dbReference type="RefSeq" id="WP_119834013.1">
    <property type="nucleotide sequence ID" value="NZ_QYUL01000005.1"/>
</dbReference>
<name>A0A418VN06_9PROT</name>
<sequence>MTAPPDAAPSDIAPPDLLPTLEHRLLAIPDDKFLEVVQLLERVRDHPDVQQTFASIRPRLVQMRPERRPTLKRVLCMPFEDVLESFGGADVPLGRIERRAIDPMWGIIEDCADRHALDQLDRQVQGVAPGDHNGMLNIGRRLWPLAAQTLRSVMESDGSRHVLWRRLHGDEDLRRQVIDAAVFLDIGLSIEALKSDLSPKPLPELEDRHVAVIEQAAQAVARQNVAAVYSLLLVAAARLAAPADLLRVLNDLDLGKARRDQPVIFAQLSGLVVSNLEERTARLEPKAGTPSTAVASPEAAMALAERLVASVATTNAVMDLLNEPIYRERLEAVKTAVGAMVTGAVLDTASDGILSAIPVPKPGAAPVVDEAAQAAAEDHARALRRCEGLADTLGLRQAVSDTLKRMGQGVSVRAQALLKDYPQMAGDADAAESAELNLFYALRLLELVAGPAKADPLRLAILSAIGESPDEG</sequence>
<dbReference type="EMBL" id="QYUL01000005">
    <property type="protein sequence ID" value="RJF77568.1"/>
    <property type="molecule type" value="Genomic_DNA"/>
</dbReference>
<dbReference type="Proteomes" id="UP000283458">
    <property type="component" value="Unassembled WGS sequence"/>
</dbReference>